<feature type="compositionally biased region" description="Basic and acidic residues" evidence="17">
    <location>
        <begin position="1145"/>
        <end position="1157"/>
    </location>
</feature>
<dbReference type="PANTHER" id="PTHR43226">
    <property type="entry name" value="XAA-PRO AMINOPEPTIDASE 3"/>
    <property type="match status" value="1"/>
</dbReference>
<evidence type="ECO:0000256" key="16">
    <source>
        <dbReference type="PROSITE-ProRule" id="PRU00600"/>
    </source>
</evidence>
<dbReference type="GO" id="GO:0008270">
    <property type="term" value="F:zinc ion binding"/>
    <property type="evidence" value="ECO:0007669"/>
    <property type="project" value="UniProtKB-KW"/>
</dbReference>
<feature type="compositionally biased region" description="Polar residues" evidence="17">
    <location>
        <begin position="1161"/>
        <end position="1172"/>
    </location>
</feature>
<name>A0A093W324_TALMA</name>
<dbReference type="InterPro" id="IPR055116">
    <property type="entry name" value="DBF4_BRCT"/>
</dbReference>
<evidence type="ECO:0000256" key="3">
    <source>
        <dbReference type="ARBA" id="ARBA00002443"/>
    </source>
</evidence>
<evidence type="ECO:0000256" key="5">
    <source>
        <dbReference type="ARBA" id="ARBA00012574"/>
    </source>
</evidence>
<dbReference type="Gene3D" id="6.10.250.3410">
    <property type="entry name" value="DBF zinc finger"/>
    <property type="match status" value="1"/>
</dbReference>
<dbReference type="InterPro" id="IPR036005">
    <property type="entry name" value="Creatinase/aminopeptidase-like"/>
</dbReference>
<evidence type="ECO:0000256" key="15">
    <source>
        <dbReference type="ARBA" id="ARBA00032413"/>
    </source>
</evidence>
<comment type="catalytic activity">
    <reaction evidence="1">
        <text>Release of any N-terminal amino acid, including proline, that is linked to proline, even from a dipeptide or tripeptide.</text>
        <dbReference type="EC" id="3.4.11.9"/>
    </reaction>
</comment>
<dbReference type="CDD" id="cd01087">
    <property type="entry name" value="Prolidase"/>
    <property type="match status" value="1"/>
</dbReference>
<dbReference type="InterPro" id="IPR006572">
    <property type="entry name" value="Znf_DBF"/>
</dbReference>
<keyword evidence="10" id="KW-0378">Hydrolase</keyword>
<dbReference type="HOGENOM" id="CLU_007134_0_0_1"/>
<evidence type="ECO:0000256" key="13">
    <source>
        <dbReference type="ARBA" id="ARBA00023211"/>
    </source>
</evidence>
<dbReference type="InterPro" id="IPR007865">
    <property type="entry name" value="Aminopep_P_N"/>
</dbReference>
<comment type="function">
    <text evidence="3">Catalyzes the removal of a penultimate prolyl residue from the N-termini of peptides.</text>
</comment>
<dbReference type="Pfam" id="PF00557">
    <property type="entry name" value="Peptidase_M24"/>
    <property type="match status" value="1"/>
</dbReference>
<dbReference type="SUPFAM" id="SSF55920">
    <property type="entry name" value="Creatinase/aminopeptidase"/>
    <property type="match status" value="1"/>
</dbReference>
<keyword evidence="12" id="KW-0482">Metalloprotease</keyword>
<protein>
    <recommendedName>
        <fullName evidence="5">Xaa-Pro aminopeptidase</fullName>
        <ecNumber evidence="5">3.4.11.9</ecNumber>
    </recommendedName>
    <alternativeName>
        <fullName evidence="14">Aminoacylproline aminopeptidase</fullName>
    </alternativeName>
    <alternativeName>
        <fullName evidence="15">Prolidase</fullName>
    </alternativeName>
</protein>
<sequence>MSIRAPILQQFRHRILTVQRCSASFRPLFSNRAVALSRSFLPTRSYASISAAELQFGQPLHETHPHLLESGELTPGITAQEYAHRRSRLANRLPKNAIAIVAAADVKYRASGVFYEYRQDSNFFYLTGFNEPGALAIIINDGSGDNHLFHLYVREKDPKIELWDGARSGTQAALDVFNADEVRTEQIQFTCSPSEANNRQQTGNIERIKELILPILSEATEIYTDIKSLSPAGSTISRYLNGSEAESDLQKIVQAHKVKPLRPVLNELRAFKSESEVVNLRQAGQASGRAFTDSMRQEFDTEKELSSFLQYQFQVNGCSGSAFVPVVGGGRNALSIHYTRNDDVLRDGQLVLVDGGGEYGGYIADITRTWPVNGKFTGPQRDLYTAVLNVHRTCVALCHENANLSLDRLHGIAEKGLKDQLQQIGFDMSGDAVRTLFPHHLGHYVGLDVHDCAGYPRSVNLKAGQCITIEPGIYVPNDERWPEHFRGIGIRIEDSVCVGDEHPIVLTMEAVKETSVFKSMHSAKEINFDAIKNVLRATRPSFPEGVWFVACSCTSDHTPPLALSLFLLLDTSCHLYVYVNLMAAIFVPPSPQTSFAMSSRRPPLANVPNAANSPHRSSNSAAVKRARTGSEMGSRIDLLFGQPPAKKQFVDREDHHAAGTGPGSPSKARTMAAPQMSVESRMFSRRSHASQLTPFEKKLMAVREQKDSGAAQAPRNSRYDKVSAEKLDNIRQWQRHYRKAFPNFVFYFDSLPADVRNRSLREVLALGAREERFFSRTVTHVVTSRPIPEVDVPSPTEATQNDQAAIENPPQTVNPVLLERNDNRRDHGNNTDVLYRARQMGMKIWAIEKLQRMLTAIHEPDTSAPYTGGRAGSISAKGRGETELSQVLRNERLHGPADRDPSQLMKDLVFFRGPFIYVHDMDEKTRPVMVREYPKVPIKEDGLWPQFRSAPIGKCPFIEEPPSKKELAHMKEEKKRQRQEKVSVKDGAKDENVPQAQNRAQPAKQEKEDAPVQVKLDEEEDAAMLGPADNLKPLSVRPAPPRTKSENHPAKPIGKITAWPMLREPAASGVQPSNITSAIRSQMVSSTAAAPGAKAGLSKEVHELKRKVLEKSNGSMTTSANPSSHRPMDAPINARPASASAGSKRPREQMGHVHEEDTTQSEDNGSNNVSQNTDRKGALQKKAVKEKQRDPKPGYCENCRDKFDDFDEHIMTRKHRKFAMTLSNWTELDALLSKLERPLKPGY</sequence>
<feature type="compositionally biased region" description="Basic and acidic residues" evidence="17">
    <location>
        <begin position="966"/>
        <end position="992"/>
    </location>
</feature>
<dbReference type="SUPFAM" id="SSF53092">
    <property type="entry name" value="Creatinase/prolidase N-terminal domain"/>
    <property type="match status" value="1"/>
</dbReference>
<feature type="compositionally biased region" description="Basic and acidic residues" evidence="17">
    <location>
        <begin position="648"/>
        <end position="657"/>
    </location>
</feature>
<evidence type="ECO:0000256" key="17">
    <source>
        <dbReference type="SAM" id="MobiDB-lite"/>
    </source>
</evidence>
<dbReference type="SMART" id="SM01011">
    <property type="entry name" value="AMP_N"/>
    <property type="match status" value="1"/>
</dbReference>
<gene>
    <name evidence="19" type="ORF">GQ26_0011280</name>
</gene>
<dbReference type="AlphaFoldDB" id="A0A093W324"/>
<dbReference type="FunFam" id="6.10.250.3410:FF:000001">
    <property type="entry name" value="Protein DBF4 homolog A"/>
    <property type="match status" value="1"/>
</dbReference>
<dbReference type="GO" id="GO:0030145">
    <property type="term" value="F:manganese ion binding"/>
    <property type="evidence" value="ECO:0007669"/>
    <property type="project" value="InterPro"/>
</dbReference>
<comment type="cofactor">
    <cofactor evidence="2">
        <name>Mn(2+)</name>
        <dbReference type="ChEBI" id="CHEBI:29035"/>
    </cofactor>
</comment>
<dbReference type="Pfam" id="PF08630">
    <property type="entry name" value="Dfp1_Him1_M"/>
    <property type="match status" value="1"/>
</dbReference>
<evidence type="ECO:0000313" key="19">
    <source>
        <dbReference type="EMBL" id="KFX53271.1"/>
    </source>
</evidence>
<dbReference type="Pfam" id="PF05195">
    <property type="entry name" value="AMP_N"/>
    <property type="match status" value="1"/>
</dbReference>
<feature type="compositionally biased region" description="Basic and acidic residues" evidence="17">
    <location>
        <begin position="1173"/>
        <end position="1198"/>
    </location>
</feature>
<evidence type="ECO:0000256" key="7">
    <source>
        <dbReference type="ARBA" id="ARBA00022670"/>
    </source>
</evidence>
<dbReference type="InterPro" id="IPR013939">
    <property type="entry name" value="Regulatory_Dfp1/Him1"/>
</dbReference>
<feature type="domain" description="DBF4-type" evidence="18">
    <location>
        <begin position="1189"/>
        <end position="1238"/>
    </location>
</feature>
<evidence type="ECO:0000256" key="2">
    <source>
        <dbReference type="ARBA" id="ARBA00001936"/>
    </source>
</evidence>
<dbReference type="SMART" id="SM00586">
    <property type="entry name" value="ZnF_DBF"/>
    <property type="match status" value="1"/>
</dbReference>
<dbReference type="Pfam" id="PF07535">
    <property type="entry name" value="zf-DBF"/>
    <property type="match status" value="1"/>
</dbReference>
<keyword evidence="11" id="KW-0862">Zinc</keyword>
<evidence type="ECO:0000256" key="10">
    <source>
        <dbReference type="ARBA" id="ARBA00022801"/>
    </source>
</evidence>
<dbReference type="GO" id="GO:0003676">
    <property type="term" value="F:nucleic acid binding"/>
    <property type="evidence" value="ECO:0007669"/>
    <property type="project" value="InterPro"/>
</dbReference>
<dbReference type="EC" id="3.4.11.9" evidence="5"/>
<keyword evidence="7" id="KW-0645">Protease</keyword>
<comment type="similarity">
    <text evidence="4">Belongs to the peptidase M24B family.</text>
</comment>
<feature type="region of interest" description="Disordered" evidence="17">
    <location>
        <begin position="597"/>
        <end position="636"/>
    </location>
</feature>
<comment type="caution">
    <text evidence="19">The sequence shown here is derived from an EMBL/GenBank/DDBJ whole genome shotgun (WGS) entry which is preliminary data.</text>
</comment>
<dbReference type="Gene3D" id="3.40.350.10">
    <property type="entry name" value="Creatinase/prolidase N-terminal domain"/>
    <property type="match status" value="1"/>
</dbReference>
<evidence type="ECO:0000256" key="8">
    <source>
        <dbReference type="ARBA" id="ARBA00022723"/>
    </source>
</evidence>
<dbReference type="EMBL" id="JPOX01000001">
    <property type="protein sequence ID" value="KFX53271.1"/>
    <property type="molecule type" value="Genomic_DNA"/>
</dbReference>
<evidence type="ECO:0000256" key="6">
    <source>
        <dbReference type="ARBA" id="ARBA00022438"/>
    </source>
</evidence>
<evidence type="ECO:0000256" key="12">
    <source>
        <dbReference type="ARBA" id="ARBA00023049"/>
    </source>
</evidence>
<proteinExistence type="inferred from homology"/>
<evidence type="ECO:0000256" key="1">
    <source>
        <dbReference type="ARBA" id="ARBA00001424"/>
    </source>
</evidence>
<dbReference type="InterPro" id="IPR000994">
    <property type="entry name" value="Pept_M24"/>
</dbReference>
<evidence type="ECO:0000256" key="4">
    <source>
        <dbReference type="ARBA" id="ARBA00008766"/>
    </source>
</evidence>
<evidence type="ECO:0000259" key="18">
    <source>
        <dbReference type="PROSITE" id="PS51265"/>
    </source>
</evidence>
<keyword evidence="8" id="KW-0479">Metal-binding</keyword>
<feature type="compositionally biased region" description="Polar residues" evidence="17">
    <location>
        <begin position="1112"/>
        <end position="1124"/>
    </location>
</feature>
<dbReference type="GO" id="GO:0005739">
    <property type="term" value="C:mitochondrion"/>
    <property type="evidence" value="ECO:0007669"/>
    <property type="project" value="TreeGrafter"/>
</dbReference>
<feature type="region of interest" description="Disordered" evidence="17">
    <location>
        <begin position="1081"/>
        <end position="1198"/>
    </location>
</feature>
<feature type="region of interest" description="Disordered" evidence="17">
    <location>
        <begin position="966"/>
        <end position="1053"/>
    </location>
</feature>
<evidence type="ECO:0000256" key="11">
    <source>
        <dbReference type="ARBA" id="ARBA00022833"/>
    </source>
</evidence>
<dbReference type="eggNOG" id="KOG4139">
    <property type="taxonomic scope" value="Eukaryota"/>
</dbReference>
<accession>A0A093W324</accession>
<keyword evidence="13" id="KW-0464">Manganese</keyword>
<dbReference type="Pfam" id="PF22437">
    <property type="entry name" value="DBF4_BRCT"/>
    <property type="match status" value="1"/>
</dbReference>
<feature type="compositionally biased region" description="Polar residues" evidence="17">
    <location>
        <begin position="609"/>
        <end position="621"/>
    </location>
</feature>
<dbReference type="PANTHER" id="PTHR43226:SF4">
    <property type="entry name" value="XAA-PRO AMINOPEPTIDASE 3"/>
    <property type="match status" value="1"/>
</dbReference>
<reference evidence="19" key="1">
    <citation type="journal article" date="2014" name="PLoS Genet.">
        <title>Signature Gene Expression Reveals Novel Clues to the Molecular Mechanisms of Dimorphic Transition in Penicillium marneffei.</title>
        <authorList>
            <person name="Yang E."/>
            <person name="Wang G."/>
            <person name="Cai J."/>
            <person name="Woo P.C."/>
            <person name="Lau S.K."/>
            <person name="Yuen K.-Y."/>
            <person name="Chow W.-N."/>
            <person name="Lin X."/>
        </authorList>
    </citation>
    <scope>NUCLEOTIDE SEQUENCE [LARGE SCALE GENOMIC DNA]</scope>
    <source>
        <strain evidence="19">PM1</strain>
    </source>
</reference>
<evidence type="ECO:0000256" key="9">
    <source>
        <dbReference type="ARBA" id="ARBA00022771"/>
    </source>
</evidence>
<dbReference type="InterPro" id="IPR029149">
    <property type="entry name" value="Creatin/AminoP/Spt16_N"/>
</dbReference>
<dbReference type="InterPro" id="IPR036420">
    <property type="entry name" value="BRCT_dom_sf"/>
</dbReference>
<evidence type="ECO:0000256" key="14">
    <source>
        <dbReference type="ARBA" id="ARBA00030849"/>
    </source>
</evidence>
<feature type="compositionally biased region" description="Basic and acidic residues" evidence="17">
    <location>
        <begin position="1097"/>
        <end position="1110"/>
    </location>
</feature>
<dbReference type="GO" id="GO:0005634">
    <property type="term" value="C:nucleus"/>
    <property type="evidence" value="ECO:0007669"/>
    <property type="project" value="UniProtKB-ARBA"/>
</dbReference>
<dbReference type="PROSITE" id="PS51265">
    <property type="entry name" value="ZF_DBF4"/>
    <property type="match status" value="1"/>
</dbReference>
<dbReference type="Gene3D" id="3.40.50.10190">
    <property type="entry name" value="BRCT domain"/>
    <property type="match status" value="1"/>
</dbReference>
<dbReference type="Gene3D" id="3.90.230.10">
    <property type="entry name" value="Creatinase/methionine aminopeptidase superfamily"/>
    <property type="match status" value="1"/>
</dbReference>
<keyword evidence="9 16" id="KW-0863">Zinc-finger</keyword>
<dbReference type="GO" id="GO:0006508">
    <property type="term" value="P:proteolysis"/>
    <property type="evidence" value="ECO:0007669"/>
    <property type="project" value="UniProtKB-KW"/>
</dbReference>
<dbReference type="GO" id="GO:0070006">
    <property type="term" value="F:metalloaminopeptidase activity"/>
    <property type="evidence" value="ECO:0007669"/>
    <property type="project" value="InterPro"/>
</dbReference>
<organism evidence="19">
    <name type="scientific">Talaromyces marneffei PM1</name>
    <dbReference type="NCBI Taxonomy" id="1077442"/>
    <lineage>
        <taxon>Eukaryota</taxon>
        <taxon>Fungi</taxon>
        <taxon>Dikarya</taxon>
        <taxon>Ascomycota</taxon>
        <taxon>Pezizomycotina</taxon>
        <taxon>Eurotiomycetes</taxon>
        <taxon>Eurotiomycetidae</taxon>
        <taxon>Eurotiales</taxon>
        <taxon>Trichocomaceae</taxon>
        <taxon>Talaromyces</taxon>
        <taxon>Talaromyces sect. Talaromyces</taxon>
    </lineage>
</organism>
<dbReference type="InterPro" id="IPR052433">
    <property type="entry name" value="X-Pro_dipept-like"/>
</dbReference>
<keyword evidence="6" id="KW-0031">Aminopeptidase</keyword>
<feature type="region of interest" description="Disordered" evidence="17">
    <location>
        <begin position="648"/>
        <end position="670"/>
    </location>
</feature>
<dbReference type="InterPro" id="IPR038545">
    <property type="entry name" value="Znf_DBF_sf"/>
</dbReference>